<protein>
    <submittedName>
        <fullName evidence="1">Uncharacterized protein</fullName>
    </submittedName>
</protein>
<evidence type="ECO:0000313" key="2">
    <source>
        <dbReference type="Proteomes" id="UP000183015"/>
    </source>
</evidence>
<dbReference type="OrthoDB" id="3853525at2"/>
<keyword evidence="2" id="KW-1185">Reference proteome</keyword>
<evidence type="ECO:0000313" key="1">
    <source>
        <dbReference type="EMBL" id="SEK43955.1"/>
    </source>
</evidence>
<reference evidence="2" key="1">
    <citation type="submission" date="2016-10" db="EMBL/GenBank/DDBJ databases">
        <authorList>
            <person name="Varghese N."/>
        </authorList>
    </citation>
    <scope>NUCLEOTIDE SEQUENCE [LARGE SCALE GENOMIC DNA]</scope>
    <source>
        <strain evidence="2">DSM 45096 / BCRC 16803 / CGMCC 4.1857 / CIP 109030 / JCM 12277 / KCTC 19219 / NBRC 100920 / 33214</strain>
    </source>
</reference>
<dbReference type="RefSeq" id="WP_052438727.1">
    <property type="nucleotide sequence ID" value="NZ_BBPN01000014.1"/>
</dbReference>
<sequence>MTDPDPNPAMPQDQPVRIIKHSAPLRPRGFAITCPSCGAERDWLLIHRPRTRGVFIRCRCAHQWIDPELDLESFEAMYIYPEQEFDSAEAIIEATGFDGLFSGTYM</sequence>
<gene>
    <name evidence="1" type="ORF">SAMN05414137_10232</name>
</gene>
<dbReference type="STRING" id="235985.SAMN05414137_10232"/>
<dbReference type="EMBL" id="FOAZ01000002">
    <property type="protein sequence ID" value="SEK43955.1"/>
    <property type="molecule type" value="Genomic_DNA"/>
</dbReference>
<accession>A0A1H7H759</accession>
<name>A0A1H7H759_STRJI</name>
<dbReference type="eggNOG" id="ENOG50320UF">
    <property type="taxonomic scope" value="Bacteria"/>
</dbReference>
<organism evidence="1 2">
    <name type="scientific">Streptacidiphilus jiangxiensis</name>
    <dbReference type="NCBI Taxonomy" id="235985"/>
    <lineage>
        <taxon>Bacteria</taxon>
        <taxon>Bacillati</taxon>
        <taxon>Actinomycetota</taxon>
        <taxon>Actinomycetes</taxon>
        <taxon>Kitasatosporales</taxon>
        <taxon>Streptomycetaceae</taxon>
        <taxon>Streptacidiphilus</taxon>
    </lineage>
</organism>
<proteinExistence type="predicted"/>
<dbReference type="Proteomes" id="UP000183015">
    <property type="component" value="Unassembled WGS sequence"/>
</dbReference>
<dbReference type="AlphaFoldDB" id="A0A1H7H759"/>